<dbReference type="Pfam" id="PF10123">
    <property type="entry name" value="Mu-like_Pro"/>
    <property type="match status" value="1"/>
</dbReference>
<evidence type="ECO:0000313" key="2">
    <source>
        <dbReference type="Proteomes" id="UP000182660"/>
    </source>
</evidence>
<dbReference type="InterPro" id="IPR012106">
    <property type="entry name" value="Phage_Mu_Gp1"/>
</dbReference>
<sequence>MPKPHYLALCYELPRTLPDWILLVPAGAFQGQDGRQWNNVAPERVVQDSNLANIPWDIEHATHIKGPKGEEAPAYGWVENLEVRDGAVWGKVNFNTEGALIVSERKYRYYSPSFYFDAQGVVSEVVSVGFTNQPNLKLPALNRKEEELPMPLPLAIVTALGLTPQANEEQVVTSIETLKNDKQLALNRAETPPLDKFVPTATHELALNRATTAEQKLKDIHDAEITALVDGAITDGKVAPANKDMYLATCRADGGVEQFKNFIASAPKLVSTDTQHKQKKDGDTSLTEGELAMCRSMGLTKEQFLSAKPSA</sequence>
<keyword evidence="2" id="KW-1185">Reference proteome</keyword>
<comment type="caution">
    <text evidence="1">The sequence shown here is derived from an EMBL/GenBank/DDBJ whole genome shotgun (WGS) entry which is preliminary data.</text>
</comment>
<dbReference type="PIRSF" id="PIRSF016624">
    <property type="entry name" value="Mu_prophg_I"/>
    <property type="match status" value="1"/>
</dbReference>
<proteinExistence type="predicted"/>
<gene>
    <name evidence="1" type="ORF">MT2528_0786</name>
</gene>
<dbReference type="GeneID" id="61294455"/>
<dbReference type="RefSeq" id="WP_075471104.1">
    <property type="nucleotide sequence ID" value="NZ_CAWQZC010000101.1"/>
</dbReference>
<evidence type="ECO:0000313" key="1">
    <source>
        <dbReference type="EMBL" id="SGY85109.1"/>
    </source>
</evidence>
<protein>
    <submittedName>
        <fullName evidence="1">I protein</fullName>
    </submittedName>
</protein>
<dbReference type="EMBL" id="FPLJ01000022">
    <property type="protein sequence ID" value="SGY85109.1"/>
    <property type="molecule type" value="Genomic_DNA"/>
</dbReference>
<accession>A0ABY1HCT8</accession>
<reference evidence="1 2" key="1">
    <citation type="submission" date="2016-11" db="EMBL/GenBank/DDBJ databases">
        <authorList>
            <person name="Klemetsen T."/>
        </authorList>
    </citation>
    <scope>NUCLEOTIDE SEQUENCE [LARGE SCALE GENOMIC DNA]</scope>
    <source>
        <strain evidence="1">MT 2528</strain>
    </source>
</reference>
<organism evidence="1 2">
    <name type="scientific">Moritella viscosa</name>
    <dbReference type="NCBI Taxonomy" id="80854"/>
    <lineage>
        <taxon>Bacteria</taxon>
        <taxon>Pseudomonadati</taxon>
        <taxon>Pseudomonadota</taxon>
        <taxon>Gammaproteobacteria</taxon>
        <taxon>Alteromonadales</taxon>
        <taxon>Moritellaceae</taxon>
        <taxon>Moritella</taxon>
    </lineage>
</organism>
<name>A0ABY1HCT8_9GAMM</name>
<dbReference type="Proteomes" id="UP000182660">
    <property type="component" value="Unassembled WGS sequence"/>
</dbReference>